<keyword evidence="2" id="KW-0472">Membrane</keyword>
<feature type="compositionally biased region" description="Low complexity" evidence="1">
    <location>
        <begin position="104"/>
        <end position="116"/>
    </location>
</feature>
<keyword evidence="2" id="KW-1133">Transmembrane helix</keyword>
<protein>
    <submittedName>
        <fullName evidence="3">Uncharacterized protein</fullName>
    </submittedName>
</protein>
<keyword evidence="2" id="KW-0812">Transmembrane</keyword>
<organism evidence="3 4">
    <name type="scientific">Microthyrium microscopicum</name>
    <dbReference type="NCBI Taxonomy" id="703497"/>
    <lineage>
        <taxon>Eukaryota</taxon>
        <taxon>Fungi</taxon>
        <taxon>Dikarya</taxon>
        <taxon>Ascomycota</taxon>
        <taxon>Pezizomycotina</taxon>
        <taxon>Dothideomycetes</taxon>
        <taxon>Dothideomycetes incertae sedis</taxon>
        <taxon>Microthyriales</taxon>
        <taxon>Microthyriaceae</taxon>
        <taxon>Microthyrium</taxon>
    </lineage>
</organism>
<dbReference type="Proteomes" id="UP000799302">
    <property type="component" value="Unassembled WGS sequence"/>
</dbReference>
<reference evidence="3" key="1">
    <citation type="journal article" date="2020" name="Stud. Mycol.">
        <title>101 Dothideomycetes genomes: a test case for predicting lifestyles and emergence of pathogens.</title>
        <authorList>
            <person name="Haridas S."/>
            <person name="Albert R."/>
            <person name="Binder M."/>
            <person name="Bloem J."/>
            <person name="Labutti K."/>
            <person name="Salamov A."/>
            <person name="Andreopoulos B."/>
            <person name="Baker S."/>
            <person name="Barry K."/>
            <person name="Bills G."/>
            <person name="Bluhm B."/>
            <person name="Cannon C."/>
            <person name="Castanera R."/>
            <person name="Culley D."/>
            <person name="Daum C."/>
            <person name="Ezra D."/>
            <person name="Gonzalez J."/>
            <person name="Henrissat B."/>
            <person name="Kuo A."/>
            <person name="Liang C."/>
            <person name="Lipzen A."/>
            <person name="Lutzoni F."/>
            <person name="Magnuson J."/>
            <person name="Mondo S."/>
            <person name="Nolan M."/>
            <person name="Ohm R."/>
            <person name="Pangilinan J."/>
            <person name="Park H.-J."/>
            <person name="Ramirez L."/>
            <person name="Alfaro M."/>
            <person name="Sun H."/>
            <person name="Tritt A."/>
            <person name="Yoshinaga Y."/>
            <person name="Zwiers L.-H."/>
            <person name="Turgeon B."/>
            <person name="Goodwin S."/>
            <person name="Spatafora J."/>
            <person name="Crous P."/>
            <person name="Grigoriev I."/>
        </authorList>
    </citation>
    <scope>NUCLEOTIDE SEQUENCE</scope>
    <source>
        <strain evidence="3">CBS 115976</strain>
    </source>
</reference>
<accession>A0A6A6U5X8</accession>
<dbReference type="AlphaFoldDB" id="A0A6A6U5X8"/>
<keyword evidence="4" id="KW-1185">Reference proteome</keyword>
<evidence type="ECO:0000313" key="4">
    <source>
        <dbReference type="Proteomes" id="UP000799302"/>
    </source>
</evidence>
<name>A0A6A6U5X8_9PEZI</name>
<feature type="region of interest" description="Disordered" evidence="1">
    <location>
        <begin position="17"/>
        <end position="116"/>
    </location>
</feature>
<feature type="transmembrane region" description="Helical" evidence="2">
    <location>
        <begin position="128"/>
        <end position="146"/>
    </location>
</feature>
<evidence type="ECO:0000256" key="1">
    <source>
        <dbReference type="SAM" id="MobiDB-lite"/>
    </source>
</evidence>
<feature type="compositionally biased region" description="Polar residues" evidence="1">
    <location>
        <begin position="49"/>
        <end position="64"/>
    </location>
</feature>
<evidence type="ECO:0000256" key="2">
    <source>
        <dbReference type="SAM" id="Phobius"/>
    </source>
</evidence>
<feature type="compositionally biased region" description="Polar residues" evidence="1">
    <location>
        <begin position="21"/>
        <end position="40"/>
    </location>
</feature>
<evidence type="ECO:0000313" key="3">
    <source>
        <dbReference type="EMBL" id="KAF2666981.1"/>
    </source>
</evidence>
<sequence>MRPLYIYTYLGLVSKEEDRVTTNPSPSVPTAPNTTNTKQPPNAAPFPSKASNARPSAKSNNQILTPGPAALETPVVKEVLRRDVAATTTSIGPPIPTGPHTNQTHSHSVSSASAAATTDAKKGGSVKGFASMGGVMCALLVVAGFAL</sequence>
<proteinExistence type="predicted"/>
<gene>
    <name evidence="3" type="ORF">BT63DRAFT_416057</name>
</gene>
<dbReference type="EMBL" id="MU004238">
    <property type="protein sequence ID" value="KAF2666981.1"/>
    <property type="molecule type" value="Genomic_DNA"/>
</dbReference>